<accession>A0A6P2BXW3</accession>
<keyword evidence="2" id="KW-1133">Transmembrane helix</keyword>
<sequence>MADGDVPSGTGAGSGAGGDGDEAVWLDLVARFDAPAPADADPPWPDREDLAGPVHVRPAVPPGVPPTAPETAPREPPTNPTGLPGLPLHGGPPTMPDQPRPDQGLPGQAVPGQAVPGQAVPGQSVTGRAWPGLGGSGPRDVAPMDDPASEHYVPPVPPPLPRLDPATKLAWLALFGGPLYLLVATATSSPISGLAAFLAVAAFVGGFVVLVLRMDNGRPPDSGSDDDGAVV</sequence>
<feature type="region of interest" description="Disordered" evidence="1">
    <location>
        <begin position="35"/>
        <end position="152"/>
    </location>
</feature>
<feature type="compositionally biased region" description="Low complexity" evidence="1">
    <location>
        <begin position="80"/>
        <end position="92"/>
    </location>
</feature>
<feature type="region of interest" description="Disordered" evidence="1">
    <location>
        <begin position="1"/>
        <end position="21"/>
    </location>
</feature>
<feature type="transmembrane region" description="Helical" evidence="2">
    <location>
        <begin position="193"/>
        <end position="212"/>
    </location>
</feature>
<dbReference type="RefSeq" id="WP_145855545.1">
    <property type="nucleotide sequence ID" value="NZ_RPFW01000004.1"/>
</dbReference>
<dbReference type="OrthoDB" id="3824493at2"/>
<proteinExistence type="predicted"/>
<name>A0A6P2BXW3_9ACTN</name>
<feature type="compositionally biased region" description="Pro residues" evidence="1">
    <location>
        <begin position="59"/>
        <end position="79"/>
    </location>
</feature>
<evidence type="ECO:0008006" key="5">
    <source>
        <dbReference type="Google" id="ProtNLM"/>
    </source>
</evidence>
<keyword evidence="2" id="KW-0812">Transmembrane</keyword>
<dbReference type="Proteomes" id="UP000460272">
    <property type="component" value="Unassembled WGS sequence"/>
</dbReference>
<dbReference type="EMBL" id="RPFW01000004">
    <property type="protein sequence ID" value="TVZ03101.1"/>
    <property type="molecule type" value="Genomic_DNA"/>
</dbReference>
<protein>
    <recommendedName>
        <fullName evidence="5">DUF308 domain-containing protein</fullName>
    </recommendedName>
</protein>
<feature type="transmembrane region" description="Helical" evidence="2">
    <location>
        <begin position="169"/>
        <end position="187"/>
    </location>
</feature>
<evidence type="ECO:0000256" key="1">
    <source>
        <dbReference type="SAM" id="MobiDB-lite"/>
    </source>
</evidence>
<dbReference type="AlphaFoldDB" id="A0A6P2BXW3"/>
<keyword evidence="2" id="KW-0472">Membrane</keyword>
<reference evidence="3 4" key="1">
    <citation type="submission" date="2018-11" db="EMBL/GenBank/DDBJ databases">
        <title>Trebonia kvetii gen.nov., sp.nov., a novel acidophilic actinobacterium, and proposal of the new actinobacterial family Treboniaceae fam. nov.</title>
        <authorList>
            <person name="Rapoport D."/>
            <person name="Sagova-Mareckova M."/>
            <person name="Sedlacek I."/>
            <person name="Provaznik J."/>
            <person name="Kralova S."/>
            <person name="Pavlinic D."/>
            <person name="Benes V."/>
            <person name="Kopecky J."/>
        </authorList>
    </citation>
    <scope>NUCLEOTIDE SEQUENCE [LARGE SCALE GENOMIC DNA]</scope>
    <source>
        <strain evidence="3 4">15Tr583</strain>
    </source>
</reference>
<keyword evidence="4" id="KW-1185">Reference proteome</keyword>
<organism evidence="3 4">
    <name type="scientific">Trebonia kvetii</name>
    <dbReference type="NCBI Taxonomy" id="2480626"/>
    <lineage>
        <taxon>Bacteria</taxon>
        <taxon>Bacillati</taxon>
        <taxon>Actinomycetota</taxon>
        <taxon>Actinomycetes</taxon>
        <taxon>Streptosporangiales</taxon>
        <taxon>Treboniaceae</taxon>
        <taxon>Trebonia</taxon>
    </lineage>
</organism>
<gene>
    <name evidence="3" type="ORF">EAS64_21875</name>
</gene>
<evidence type="ECO:0000313" key="3">
    <source>
        <dbReference type="EMBL" id="TVZ03101.1"/>
    </source>
</evidence>
<comment type="caution">
    <text evidence="3">The sequence shown here is derived from an EMBL/GenBank/DDBJ whole genome shotgun (WGS) entry which is preliminary data.</text>
</comment>
<evidence type="ECO:0000313" key="4">
    <source>
        <dbReference type="Proteomes" id="UP000460272"/>
    </source>
</evidence>
<evidence type="ECO:0000256" key="2">
    <source>
        <dbReference type="SAM" id="Phobius"/>
    </source>
</evidence>